<evidence type="ECO:0000256" key="1">
    <source>
        <dbReference type="SAM" id="MobiDB-lite"/>
    </source>
</evidence>
<evidence type="ECO:0000259" key="2">
    <source>
        <dbReference type="SMART" id="SM00343"/>
    </source>
</evidence>
<dbReference type="SUPFAM" id="SSF57756">
    <property type="entry name" value="Retrovirus zinc finger-like domains"/>
    <property type="match status" value="1"/>
</dbReference>
<dbReference type="OrthoDB" id="10064127at2759"/>
<gene>
    <name evidence="3" type="ORF">EGW08_020632</name>
</gene>
<reference evidence="3 4" key="1">
    <citation type="submission" date="2019-01" db="EMBL/GenBank/DDBJ databases">
        <title>A draft genome assembly of the solar-powered sea slug Elysia chlorotica.</title>
        <authorList>
            <person name="Cai H."/>
            <person name="Li Q."/>
            <person name="Fang X."/>
            <person name="Li J."/>
            <person name="Curtis N.E."/>
            <person name="Altenburger A."/>
            <person name="Shibata T."/>
            <person name="Feng M."/>
            <person name="Maeda T."/>
            <person name="Schwartz J.A."/>
            <person name="Shigenobu S."/>
            <person name="Lundholm N."/>
            <person name="Nishiyama T."/>
            <person name="Yang H."/>
            <person name="Hasebe M."/>
            <person name="Li S."/>
            <person name="Pierce S.K."/>
            <person name="Wang J."/>
        </authorList>
    </citation>
    <scope>NUCLEOTIDE SEQUENCE [LARGE SCALE GENOMIC DNA]</scope>
    <source>
        <strain evidence="3">EC2010</strain>
        <tissue evidence="3">Whole organism of an adult</tissue>
    </source>
</reference>
<dbReference type="InterPro" id="IPR036875">
    <property type="entry name" value="Znf_CCHC_sf"/>
</dbReference>
<feature type="domain" description="CCHC-type" evidence="2">
    <location>
        <begin position="62"/>
        <end position="78"/>
    </location>
</feature>
<accession>A0A433SQU3</accession>
<dbReference type="EMBL" id="RQTK01001188">
    <property type="protein sequence ID" value="RUS71605.1"/>
    <property type="molecule type" value="Genomic_DNA"/>
</dbReference>
<dbReference type="InterPro" id="IPR001878">
    <property type="entry name" value="Znf_CCHC"/>
</dbReference>
<comment type="caution">
    <text evidence="3">The sequence shown here is derived from an EMBL/GenBank/DDBJ whole genome shotgun (WGS) entry which is preliminary data.</text>
</comment>
<dbReference type="Gene3D" id="4.10.60.10">
    <property type="entry name" value="Zinc finger, CCHC-type"/>
    <property type="match status" value="1"/>
</dbReference>
<organism evidence="3 4">
    <name type="scientific">Elysia chlorotica</name>
    <name type="common">Eastern emerald elysia</name>
    <name type="synonym">Sea slug</name>
    <dbReference type="NCBI Taxonomy" id="188477"/>
    <lineage>
        <taxon>Eukaryota</taxon>
        <taxon>Metazoa</taxon>
        <taxon>Spiralia</taxon>
        <taxon>Lophotrochozoa</taxon>
        <taxon>Mollusca</taxon>
        <taxon>Gastropoda</taxon>
        <taxon>Heterobranchia</taxon>
        <taxon>Euthyneura</taxon>
        <taxon>Panpulmonata</taxon>
        <taxon>Sacoglossa</taxon>
        <taxon>Placobranchoidea</taxon>
        <taxon>Plakobranchidae</taxon>
        <taxon>Elysia</taxon>
    </lineage>
</organism>
<keyword evidence="4" id="KW-1185">Reference proteome</keyword>
<dbReference type="SMART" id="SM00343">
    <property type="entry name" value="ZnF_C2HC"/>
    <property type="match status" value="2"/>
</dbReference>
<name>A0A433SQU3_ELYCH</name>
<evidence type="ECO:0000313" key="3">
    <source>
        <dbReference type="EMBL" id="RUS71605.1"/>
    </source>
</evidence>
<evidence type="ECO:0000313" key="4">
    <source>
        <dbReference type="Proteomes" id="UP000271974"/>
    </source>
</evidence>
<dbReference type="Proteomes" id="UP000271974">
    <property type="component" value="Unassembled WGS sequence"/>
</dbReference>
<feature type="domain" description="CCHC-type" evidence="2">
    <location>
        <begin position="42"/>
        <end position="58"/>
    </location>
</feature>
<dbReference type="STRING" id="188477.A0A433SQU3"/>
<feature type="region of interest" description="Disordered" evidence="1">
    <location>
        <begin position="78"/>
        <end position="103"/>
    </location>
</feature>
<proteinExistence type="predicted"/>
<dbReference type="GO" id="GO:0003676">
    <property type="term" value="F:nucleic acid binding"/>
    <property type="evidence" value="ECO:0007669"/>
    <property type="project" value="InterPro"/>
</dbReference>
<protein>
    <recommendedName>
        <fullName evidence="2">CCHC-type domain-containing protein</fullName>
    </recommendedName>
</protein>
<dbReference type="AlphaFoldDB" id="A0A433SQU3"/>
<dbReference type="GO" id="GO:0008270">
    <property type="term" value="F:zinc ion binding"/>
    <property type="evidence" value="ECO:0007669"/>
    <property type="project" value="InterPro"/>
</dbReference>
<sequence length="203" mass="22976">MATRNATELNSTSNGTTAVHAVKKVHTPKKNFHATKNAKFPPCNSCGKTSHRRSDCFYRDAECNICHKNGHIQKVCKSTSHSSSLPGSKHYQPKNPHHTKRVHQVDNDRQETEADFEDFFSIHQCGTKFSKIWVHPLINNNQVKMELDTGSSLSLMTLNDYQSILKESPKLIKGKFLELKVLYKGLNPQFSPFNFKTPLGPKP</sequence>
<feature type="compositionally biased region" description="Basic residues" evidence="1">
    <location>
        <begin position="91"/>
        <end position="102"/>
    </location>
</feature>